<name>A0ABT7JYD6_9HYPH</name>
<dbReference type="EMBL" id="JARFYM010000017">
    <property type="protein sequence ID" value="MDL2401291.1"/>
    <property type="molecule type" value="Genomic_DNA"/>
</dbReference>
<organism evidence="1 2">
    <name type="scientific">Rhizobium mayense</name>
    <dbReference type="NCBI Taxonomy" id="1312184"/>
    <lineage>
        <taxon>Bacteria</taxon>
        <taxon>Pseudomonadati</taxon>
        <taxon>Pseudomonadota</taxon>
        <taxon>Alphaproteobacteria</taxon>
        <taxon>Hyphomicrobiales</taxon>
        <taxon>Rhizobiaceae</taxon>
        <taxon>Rhizobium/Agrobacterium group</taxon>
        <taxon>Rhizobium</taxon>
    </lineage>
</organism>
<keyword evidence="2" id="KW-1185">Reference proteome</keyword>
<proteinExistence type="predicted"/>
<reference evidence="1" key="1">
    <citation type="submission" date="2023-06" db="EMBL/GenBank/DDBJ databases">
        <title>Phylogenetic Diversity of Rhizobium strains.</title>
        <authorList>
            <person name="Moura F.T."/>
            <person name="Helene L.C.F."/>
            <person name="Hungria M."/>
        </authorList>
    </citation>
    <scope>NUCLEOTIDE SEQUENCE</scope>
    <source>
        <strain evidence="1">CCGE526</strain>
    </source>
</reference>
<comment type="caution">
    <text evidence="1">The sequence shown here is derived from an EMBL/GenBank/DDBJ whole genome shotgun (WGS) entry which is preliminary data.</text>
</comment>
<dbReference type="Proteomes" id="UP001172645">
    <property type="component" value="Unassembled WGS sequence"/>
</dbReference>
<gene>
    <name evidence="1" type="ORF">PY649_20500</name>
</gene>
<accession>A0ABT7JYD6</accession>
<dbReference type="RefSeq" id="WP_285870485.1">
    <property type="nucleotide sequence ID" value="NZ_JARFYM010000017.1"/>
</dbReference>
<protein>
    <submittedName>
        <fullName evidence="1">Uncharacterized protein</fullName>
    </submittedName>
</protein>
<evidence type="ECO:0000313" key="1">
    <source>
        <dbReference type="EMBL" id="MDL2401291.1"/>
    </source>
</evidence>
<evidence type="ECO:0000313" key="2">
    <source>
        <dbReference type="Proteomes" id="UP001172645"/>
    </source>
</evidence>
<sequence length="83" mass="9227">MDPELLEIIYKNVEMVHRAAHLKTPPHKLAVIAAEMYNDLLGRVVDVRDRAIVEAAIPVLGNELKERLREATNQPGSGKRSAS</sequence>